<keyword evidence="2" id="KW-1185">Reference proteome</keyword>
<gene>
    <name evidence="1" type="ORF">POTOM_017571</name>
</gene>
<dbReference type="PANTHER" id="PTHR33676">
    <property type="entry name" value="COLD REGULATED PROTEIN 27"/>
    <property type="match status" value="1"/>
</dbReference>
<dbReference type="Proteomes" id="UP000886885">
    <property type="component" value="Chromosome 4D"/>
</dbReference>
<dbReference type="GO" id="GO:0042752">
    <property type="term" value="P:regulation of circadian rhythm"/>
    <property type="evidence" value="ECO:0007669"/>
    <property type="project" value="InterPro"/>
</dbReference>
<accession>A0A8X8CVU6</accession>
<dbReference type="EMBL" id="JAAWWB010000008">
    <property type="protein sequence ID" value="KAG6777741.1"/>
    <property type="molecule type" value="Genomic_DNA"/>
</dbReference>
<dbReference type="OrthoDB" id="1104553at2759"/>
<organism evidence="1 2">
    <name type="scientific">Populus tomentosa</name>
    <name type="common">Chinese white poplar</name>
    <dbReference type="NCBI Taxonomy" id="118781"/>
    <lineage>
        <taxon>Eukaryota</taxon>
        <taxon>Viridiplantae</taxon>
        <taxon>Streptophyta</taxon>
        <taxon>Embryophyta</taxon>
        <taxon>Tracheophyta</taxon>
        <taxon>Spermatophyta</taxon>
        <taxon>Magnoliopsida</taxon>
        <taxon>eudicotyledons</taxon>
        <taxon>Gunneridae</taxon>
        <taxon>Pentapetalae</taxon>
        <taxon>rosids</taxon>
        <taxon>fabids</taxon>
        <taxon>Malpighiales</taxon>
        <taxon>Salicaceae</taxon>
        <taxon>Saliceae</taxon>
        <taxon>Populus</taxon>
    </lineage>
</organism>
<name>A0A8X8CVU6_POPTO</name>
<proteinExistence type="predicted"/>
<dbReference type="InterPro" id="IPR044678">
    <property type="entry name" value="COR27/28"/>
</dbReference>
<evidence type="ECO:0000313" key="2">
    <source>
        <dbReference type="Proteomes" id="UP000886885"/>
    </source>
</evidence>
<reference evidence="1" key="1">
    <citation type="journal article" date="2020" name="bioRxiv">
        <title>Hybrid origin of Populus tomentosa Carr. identified through genome sequencing and phylogenomic analysis.</title>
        <authorList>
            <person name="An X."/>
            <person name="Gao K."/>
            <person name="Chen Z."/>
            <person name="Li J."/>
            <person name="Yang X."/>
            <person name="Yang X."/>
            <person name="Zhou J."/>
            <person name="Guo T."/>
            <person name="Zhao T."/>
            <person name="Huang S."/>
            <person name="Miao D."/>
            <person name="Khan W.U."/>
            <person name="Rao P."/>
            <person name="Ye M."/>
            <person name="Lei B."/>
            <person name="Liao W."/>
            <person name="Wang J."/>
            <person name="Ji L."/>
            <person name="Li Y."/>
            <person name="Guo B."/>
            <person name="Mustafa N.S."/>
            <person name="Li S."/>
            <person name="Yun Q."/>
            <person name="Keller S.R."/>
            <person name="Mao J."/>
            <person name="Zhang R."/>
            <person name="Strauss S.H."/>
        </authorList>
    </citation>
    <scope>NUCLEOTIDE SEQUENCE</scope>
    <source>
        <strain evidence="1">GM15</strain>
        <tissue evidence="1">Leaf</tissue>
    </source>
</reference>
<dbReference type="PANTHER" id="PTHR33676:SF17">
    <property type="entry name" value="COLD-REGULATED PROTEIN 28"/>
    <property type="match status" value="1"/>
</dbReference>
<sequence>MGDWVTRVPVTHVPPALQSHNLWVTRGPAVLQPHPHQFLDHPHRYGGAVFRLCEEALIPNGQGPSAAWTDDKHRLYLDSLEASFVNKQLRHSFSLRGWLREMGSQPQFMVLRHCRWEKKRNEPLLESTADSHFIEETTRWTNRWEAAHHDLRGHVASCGGGIRVRENATVSCGLARSSEQHSMCCLCYQNSIGSTIVMEQCHSHELQDLCSRTPRRGADLYPHVEKIVPLTKSSTRNASTVS</sequence>
<dbReference type="AlphaFoldDB" id="A0A8X8CVU6"/>
<protein>
    <submittedName>
        <fullName evidence="1">Uncharacterized protein</fullName>
    </submittedName>
</protein>
<evidence type="ECO:0000313" key="1">
    <source>
        <dbReference type="EMBL" id="KAG6777741.1"/>
    </source>
</evidence>
<dbReference type="GO" id="GO:0009409">
    <property type="term" value="P:response to cold"/>
    <property type="evidence" value="ECO:0007669"/>
    <property type="project" value="InterPro"/>
</dbReference>
<comment type="caution">
    <text evidence="1">The sequence shown here is derived from an EMBL/GenBank/DDBJ whole genome shotgun (WGS) entry which is preliminary data.</text>
</comment>